<reference evidence="5 6" key="2">
    <citation type="submission" date="2017-10" db="EMBL/GenBank/DDBJ databases">
        <title>Extensive intraspecific genome diversity in a model arbuscular mycorrhizal fungus.</title>
        <authorList>
            <person name="Chen E.C.H."/>
            <person name="Morin E."/>
            <person name="Baudet D."/>
            <person name="Noel J."/>
            <person name="Ndikumana S."/>
            <person name="Charron P."/>
            <person name="St-Onge C."/>
            <person name="Giorgi J."/>
            <person name="Grigoriev I.V."/>
            <person name="Roux C."/>
            <person name="Martin F.M."/>
            <person name="Corradi N."/>
        </authorList>
    </citation>
    <scope>NUCLEOTIDE SEQUENCE [LARGE SCALE GENOMIC DNA]</scope>
    <source>
        <strain evidence="5 6">C2</strain>
    </source>
</reference>
<evidence type="ECO:0000259" key="4">
    <source>
        <dbReference type="Pfam" id="PF20147"/>
    </source>
</evidence>
<gene>
    <name evidence="5" type="ORF">RhiirC2_763177</name>
</gene>
<proteinExistence type="predicted"/>
<comment type="caution">
    <text evidence="5">The sequence shown here is derived from an EMBL/GenBank/DDBJ whole genome shotgun (WGS) entry which is preliminary data.</text>
</comment>
<name>A0A2N1MAS0_9GLOM</name>
<evidence type="ECO:0000256" key="2">
    <source>
        <dbReference type="ARBA" id="ARBA00004613"/>
    </source>
</evidence>
<keyword evidence="3" id="KW-0964">Secreted</keyword>
<dbReference type="AlphaFoldDB" id="A0A2N1MAS0"/>
<sequence length="137" mass="15930">ITQNKESEMSRTFTCFVRNEANKDIFKVTINKNSTVNDLKAKIKTIQQDLKEINIELYRKNFFQENTALISTVNSDRPEKRLGVWMDPQKKISQCFSLEEENSVSPFPLEEGKIRPINIIIYPQVELEKKPPLDIGI</sequence>
<reference evidence="5 6" key="1">
    <citation type="submission" date="2016-04" db="EMBL/GenBank/DDBJ databases">
        <title>Genome analyses suggest a sexual origin of heterokaryosis in a supposedly ancient asexual fungus.</title>
        <authorList>
            <person name="Ropars J."/>
            <person name="Sedzielewska K."/>
            <person name="Noel J."/>
            <person name="Charron P."/>
            <person name="Farinelli L."/>
            <person name="Marton T."/>
            <person name="Kruger M."/>
            <person name="Pelin A."/>
            <person name="Brachmann A."/>
            <person name="Corradi N."/>
        </authorList>
    </citation>
    <scope>NUCLEOTIDE SEQUENCE [LARGE SCALE GENOMIC DNA]</scope>
    <source>
        <strain evidence="5 6">C2</strain>
    </source>
</reference>
<comment type="subcellular location">
    <subcellularLocation>
        <location evidence="1">Host cell</location>
    </subcellularLocation>
    <subcellularLocation>
        <location evidence="2">Secreted</location>
    </subcellularLocation>
</comment>
<dbReference type="EMBL" id="LLXL01003418">
    <property type="protein sequence ID" value="PKK58732.1"/>
    <property type="molecule type" value="Genomic_DNA"/>
</dbReference>
<protein>
    <recommendedName>
        <fullName evidence="4">Crinkler effector protein N-terminal domain-containing protein</fullName>
    </recommendedName>
</protein>
<dbReference type="VEuPathDB" id="FungiDB:RhiirFUN_016808"/>
<dbReference type="VEuPathDB" id="FungiDB:RhiirA1_429540"/>
<dbReference type="InterPro" id="IPR045379">
    <property type="entry name" value="Crinkler_N"/>
</dbReference>
<dbReference type="Pfam" id="PF20147">
    <property type="entry name" value="Crinkler"/>
    <property type="match status" value="1"/>
</dbReference>
<dbReference type="GO" id="GO:0005576">
    <property type="term" value="C:extracellular region"/>
    <property type="evidence" value="ECO:0007669"/>
    <property type="project" value="UniProtKB-SubCell"/>
</dbReference>
<feature type="non-terminal residue" evidence="5">
    <location>
        <position position="1"/>
    </location>
</feature>
<organism evidence="5 6">
    <name type="scientific">Rhizophagus irregularis</name>
    <dbReference type="NCBI Taxonomy" id="588596"/>
    <lineage>
        <taxon>Eukaryota</taxon>
        <taxon>Fungi</taxon>
        <taxon>Fungi incertae sedis</taxon>
        <taxon>Mucoromycota</taxon>
        <taxon>Glomeromycotina</taxon>
        <taxon>Glomeromycetes</taxon>
        <taxon>Glomerales</taxon>
        <taxon>Glomeraceae</taxon>
        <taxon>Rhizophagus</taxon>
    </lineage>
</organism>
<evidence type="ECO:0000313" key="6">
    <source>
        <dbReference type="Proteomes" id="UP000233469"/>
    </source>
</evidence>
<evidence type="ECO:0000256" key="3">
    <source>
        <dbReference type="ARBA" id="ARBA00022525"/>
    </source>
</evidence>
<evidence type="ECO:0000256" key="1">
    <source>
        <dbReference type="ARBA" id="ARBA00004340"/>
    </source>
</evidence>
<accession>A0A2N1MAS0</accession>
<evidence type="ECO:0000313" key="5">
    <source>
        <dbReference type="EMBL" id="PKK58732.1"/>
    </source>
</evidence>
<dbReference type="Proteomes" id="UP000233469">
    <property type="component" value="Unassembled WGS sequence"/>
</dbReference>
<feature type="domain" description="Crinkler effector protein N-terminal" evidence="4">
    <location>
        <begin position="12"/>
        <end position="100"/>
    </location>
</feature>
<dbReference type="GO" id="GO:0043657">
    <property type="term" value="C:host cell"/>
    <property type="evidence" value="ECO:0007669"/>
    <property type="project" value="UniProtKB-SubCell"/>
</dbReference>